<evidence type="ECO:0000313" key="1">
    <source>
        <dbReference type="EMBL" id="QED23103.1"/>
    </source>
</evidence>
<dbReference type="Proteomes" id="UP000321934">
    <property type="component" value="Chromosome"/>
</dbReference>
<dbReference type="OrthoDB" id="9799173at2"/>
<name>A0A5B8XCS2_9RICK</name>
<accession>A0A5B8XCS2</accession>
<dbReference type="EMBL" id="CP029077">
    <property type="protein sequence ID" value="QED23103.1"/>
    <property type="molecule type" value="Genomic_DNA"/>
</dbReference>
<organism evidence="1 2">
    <name type="scientific">Candidatus Deianiraea vastatrix</name>
    <dbReference type="NCBI Taxonomy" id="2163644"/>
    <lineage>
        <taxon>Bacteria</taxon>
        <taxon>Pseudomonadati</taxon>
        <taxon>Pseudomonadota</taxon>
        <taxon>Alphaproteobacteria</taxon>
        <taxon>Rickettsiales</taxon>
        <taxon>Candidatus Deianiraeaceae</taxon>
        <taxon>Candidatus Deianiraea</taxon>
    </lineage>
</organism>
<protein>
    <submittedName>
        <fullName evidence="1">Phage protein</fullName>
    </submittedName>
</protein>
<gene>
    <name evidence="1" type="ORF">Deia_00296</name>
</gene>
<proteinExistence type="predicted"/>
<evidence type="ECO:0000313" key="2">
    <source>
        <dbReference type="Proteomes" id="UP000321934"/>
    </source>
</evidence>
<keyword evidence="2" id="KW-1185">Reference proteome</keyword>
<reference evidence="1 2" key="1">
    <citation type="journal article" date="2019" name="ISME J.">
        <title>Deianiraea, an extracellular bacterium associated with the ciliate Paramecium, suggests an alternative scenario for the evolution of Rickettsiales.</title>
        <authorList>
            <person name="Castelli M."/>
            <person name="Sabaneyeva E."/>
            <person name="Lanzoni O."/>
            <person name="Lebedeva N."/>
            <person name="Floriano A.M."/>
            <person name="Gaiarsa S."/>
            <person name="Benken K."/>
            <person name="Modeo L."/>
            <person name="Bandi C."/>
            <person name="Potekhin A."/>
            <person name="Sassera D."/>
            <person name="Petroni G."/>
        </authorList>
    </citation>
    <scope>NUCLEOTIDE SEQUENCE [LARGE SCALE GENOMIC DNA]</scope>
    <source>
        <strain evidence="1">CyL4-1</strain>
    </source>
</reference>
<dbReference type="RefSeq" id="WP_146820395.1">
    <property type="nucleotide sequence ID" value="NZ_CP029077.1"/>
</dbReference>
<sequence>MKTVDLAKDIIFLCKKYGHHESKTKIHKLIYLILGFALINNIQPTEKVKDIDDEEIDSVIDELPKAWPYGPVFPKVDKNYNKIMSTDFNNYDLSVKNDPKLTKIVEETVRQWGKNTAGQLSDWSHEENSPWDVVVKQQGSGWNTPIPLPLVEEYFEKSVENILGENE</sequence>
<dbReference type="AlphaFoldDB" id="A0A5B8XCS2"/>